<feature type="transmembrane region" description="Helical" evidence="7">
    <location>
        <begin position="297"/>
        <end position="323"/>
    </location>
</feature>
<dbReference type="InterPro" id="IPR045621">
    <property type="entry name" value="BPD_transp_1_N"/>
</dbReference>
<feature type="transmembrane region" description="Helical" evidence="7">
    <location>
        <begin position="110"/>
        <end position="133"/>
    </location>
</feature>
<reference evidence="9" key="2">
    <citation type="submission" date="2021-04" db="EMBL/GenBank/DDBJ databases">
        <authorList>
            <person name="Gilroy R."/>
        </authorList>
    </citation>
    <scope>NUCLEOTIDE SEQUENCE</scope>
    <source>
        <strain evidence="9">ChiBcec1-1630</strain>
    </source>
</reference>
<proteinExistence type="inferred from homology"/>
<dbReference type="Proteomes" id="UP000823922">
    <property type="component" value="Unassembled WGS sequence"/>
</dbReference>
<keyword evidence="3" id="KW-1003">Cell membrane</keyword>
<comment type="caution">
    <text evidence="9">The sequence shown here is derived from an EMBL/GenBank/DDBJ whole genome shotgun (WGS) entry which is preliminary data.</text>
</comment>
<feature type="transmembrane region" description="Helical" evidence="7">
    <location>
        <begin position="193"/>
        <end position="214"/>
    </location>
</feature>
<dbReference type="PANTHER" id="PTHR43163">
    <property type="entry name" value="DIPEPTIDE TRANSPORT SYSTEM PERMEASE PROTEIN DPPB-RELATED"/>
    <property type="match status" value="1"/>
</dbReference>
<comment type="subcellular location">
    <subcellularLocation>
        <location evidence="1 7">Cell membrane</location>
        <topology evidence="1 7">Multi-pass membrane protein</topology>
    </subcellularLocation>
</comment>
<dbReference type="InterPro" id="IPR035906">
    <property type="entry name" value="MetI-like_sf"/>
</dbReference>
<dbReference type="PANTHER" id="PTHR43163:SF9">
    <property type="entry name" value="ABC TRANSPORTER PERMEASE PROTEIN"/>
    <property type="match status" value="1"/>
</dbReference>
<evidence type="ECO:0000256" key="7">
    <source>
        <dbReference type="RuleBase" id="RU363032"/>
    </source>
</evidence>
<feature type="domain" description="ABC transmembrane type-1" evidence="8">
    <location>
        <begin position="106"/>
        <end position="320"/>
    </location>
</feature>
<dbReference type="CDD" id="cd06261">
    <property type="entry name" value="TM_PBP2"/>
    <property type="match status" value="1"/>
</dbReference>
<evidence type="ECO:0000256" key="6">
    <source>
        <dbReference type="ARBA" id="ARBA00023136"/>
    </source>
</evidence>
<evidence type="ECO:0000256" key="1">
    <source>
        <dbReference type="ARBA" id="ARBA00004651"/>
    </source>
</evidence>
<dbReference type="EMBL" id="DWVS01000085">
    <property type="protein sequence ID" value="HJC87086.1"/>
    <property type="molecule type" value="Genomic_DNA"/>
</dbReference>
<reference evidence="9" key="1">
    <citation type="journal article" date="2021" name="PeerJ">
        <title>Extensive microbial diversity within the chicken gut microbiome revealed by metagenomics and culture.</title>
        <authorList>
            <person name="Gilroy R."/>
            <person name="Ravi A."/>
            <person name="Getino M."/>
            <person name="Pursley I."/>
            <person name="Horton D.L."/>
            <person name="Alikhan N.F."/>
            <person name="Baker D."/>
            <person name="Gharbi K."/>
            <person name="Hall N."/>
            <person name="Watson M."/>
            <person name="Adriaenssens E.M."/>
            <person name="Foster-Nyarko E."/>
            <person name="Jarju S."/>
            <person name="Secka A."/>
            <person name="Antonio M."/>
            <person name="Oren A."/>
            <person name="Chaudhuri R.R."/>
            <person name="La Ragione R."/>
            <person name="Hildebrand F."/>
            <person name="Pallen M.J."/>
        </authorList>
    </citation>
    <scope>NUCLEOTIDE SEQUENCE</scope>
    <source>
        <strain evidence="9">ChiBcec1-1630</strain>
    </source>
</reference>
<protein>
    <submittedName>
        <fullName evidence="9">ABC transporter permease</fullName>
    </submittedName>
</protein>
<evidence type="ECO:0000259" key="8">
    <source>
        <dbReference type="PROSITE" id="PS50928"/>
    </source>
</evidence>
<keyword evidence="2 7" id="KW-0813">Transport</keyword>
<dbReference type="PROSITE" id="PS50928">
    <property type="entry name" value="ABC_TM1"/>
    <property type="match status" value="1"/>
</dbReference>
<dbReference type="GO" id="GO:0055085">
    <property type="term" value="P:transmembrane transport"/>
    <property type="evidence" value="ECO:0007669"/>
    <property type="project" value="InterPro"/>
</dbReference>
<dbReference type="GO" id="GO:0005886">
    <property type="term" value="C:plasma membrane"/>
    <property type="evidence" value="ECO:0007669"/>
    <property type="project" value="UniProtKB-SubCell"/>
</dbReference>
<evidence type="ECO:0000256" key="4">
    <source>
        <dbReference type="ARBA" id="ARBA00022692"/>
    </source>
</evidence>
<organism evidence="9 10">
    <name type="scientific">Candidatus Eisenbergiella intestinigallinarum</name>
    <dbReference type="NCBI Taxonomy" id="2838549"/>
    <lineage>
        <taxon>Bacteria</taxon>
        <taxon>Bacillati</taxon>
        <taxon>Bacillota</taxon>
        <taxon>Clostridia</taxon>
        <taxon>Lachnospirales</taxon>
        <taxon>Lachnospiraceae</taxon>
        <taxon>Eisenbergiella</taxon>
    </lineage>
</organism>
<dbReference type="Gene3D" id="1.10.3720.10">
    <property type="entry name" value="MetI-like"/>
    <property type="match status" value="1"/>
</dbReference>
<feature type="transmembrane region" description="Helical" evidence="7">
    <location>
        <begin position="145"/>
        <end position="173"/>
    </location>
</feature>
<evidence type="ECO:0000313" key="9">
    <source>
        <dbReference type="EMBL" id="HJC87086.1"/>
    </source>
</evidence>
<dbReference type="Pfam" id="PF00528">
    <property type="entry name" value="BPD_transp_1"/>
    <property type="match status" value="1"/>
</dbReference>
<sequence>MEDELKRTSFFLLKNFMKMLLLLLAVSAVTFALVSLSPIDPLQANVGQAALGTMSEEQREKLEEYWGVNEPPLKRYLGWLSNALRGDMGTSLLYRRPVWEVIGEKLGNSLLLLAVSWLLSGILGFALGVAAGANAGRWPDKLIRGYCLVIAGTPVFWLALLLLLVFAVQLGLFPVALSVPIGMDADQVTLADRLYHAVLPALTLSITGVSNIALHTREKMIEVMESDYMLFARARGEGKWRRIRRHGLRNLLLPAITLQFASVSEIIGGSVLVEQVFSYPGLGQAAVTAGLGSDVPLLMGITVVTAAIVFAGNFLADLLYGVVDPRMRRGRREKASV</sequence>
<dbReference type="SUPFAM" id="SSF161098">
    <property type="entry name" value="MetI-like"/>
    <property type="match status" value="1"/>
</dbReference>
<dbReference type="Pfam" id="PF19300">
    <property type="entry name" value="BPD_transp_1_N"/>
    <property type="match status" value="1"/>
</dbReference>
<evidence type="ECO:0000256" key="2">
    <source>
        <dbReference type="ARBA" id="ARBA00022448"/>
    </source>
</evidence>
<evidence type="ECO:0000313" key="10">
    <source>
        <dbReference type="Proteomes" id="UP000823922"/>
    </source>
</evidence>
<keyword evidence="4 7" id="KW-0812">Transmembrane</keyword>
<dbReference type="AlphaFoldDB" id="A0A9D2TQR0"/>
<gene>
    <name evidence="9" type="ORF">H9926_03605</name>
</gene>
<keyword evidence="5 7" id="KW-1133">Transmembrane helix</keyword>
<keyword evidence="6 7" id="KW-0472">Membrane</keyword>
<comment type="similarity">
    <text evidence="7">Belongs to the binding-protein-dependent transport system permease family.</text>
</comment>
<feature type="transmembrane region" description="Helical" evidence="7">
    <location>
        <begin position="251"/>
        <end position="277"/>
    </location>
</feature>
<evidence type="ECO:0000256" key="5">
    <source>
        <dbReference type="ARBA" id="ARBA00022989"/>
    </source>
</evidence>
<dbReference type="InterPro" id="IPR000515">
    <property type="entry name" value="MetI-like"/>
</dbReference>
<accession>A0A9D2TQR0</accession>
<evidence type="ECO:0000256" key="3">
    <source>
        <dbReference type="ARBA" id="ARBA00022475"/>
    </source>
</evidence>
<name>A0A9D2TQR0_9FIRM</name>